<gene>
    <name evidence="21" type="ORF">J8A68_004039</name>
</gene>
<dbReference type="PANTHER" id="PTHR28213:SF1">
    <property type="entry name" value="IMP-SPECIFIC 5'-NUCLEOTIDASE 1"/>
    <property type="match status" value="1"/>
</dbReference>
<protein>
    <recommendedName>
        <fullName evidence="6">IMP-specific 5'-nucleotidase 1</fullName>
        <ecNumber evidence="5">3.1.3.99</ecNumber>
    </recommendedName>
    <alternativeName>
        <fullName evidence="17">40S ribosomal protein S4</fullName>
    </alternativeName>
</protein>
<comment type="catalytic activity">
    <reaction evidence="18">
        <text>IMP + H2O = inosine + phosphate</text>
        <dbReference type="Rhea" id="RHEA:27718"/>
        <dbReference type="ChEBI" id="CHEBI:15377"/>
        <dbReference type="ChEBI" id="CHEBI:17596"/>
        <dbReference type="ChEBI" id="CHEBI:43474"/>
        <dbReference type="ChEBI" id="CHEBI:58053"/>
        <dbReference type="EC" id="3.1.3.99"/>
    </reaction>
</comment>
<dbReference type="InterPro" id="IPR000876">
    <property type="entry name" value="Ribosomal_eS4"/>
</dbReference>
<organism evidence="21 22">
    <name type="scientific">[Candida] subhashii</name>
    <dbReference type="NCBI Taxonomy" id="561895"/>
    <lineage>
        <taxon>Eukaryota</taxon>
        <taxon>Fungi</taxon>
        <taxon>Dikarya</taxon>
        <taxon>Ascomycota</taxon>
        <taxon>Saccharomycotina</taxon>
        <taxon>Pichiomycetes</taxon>
        <taxon>Debaryomycetaceae</taxon>
        <taxon>Spathaspora</taxon>
    </lineage>
</organism>
<dbReference type="EC" id="3.1.3.99" evidence="5"/>
<keyword evidence="9" id="KW-0547">Nucleotide-binding</keyword>
<evidence type="ECO:0000256" key="11">
    <source>
        <dbReference type="ARBA" id="ARBA00022840"/>
    </source>
</evidence>
<keyword evidence="10" id="KW-0378">Hydrolase</keyword>
<keyword evidence="16" id="KW-0687">Ribonucleoprotein</keyword>
<keyword evidence="13 19" id="KW-0694">RNA-binding</keyword>
<comment type="subunit">
    <text evidence="4">Homotetramer.</text>
</comment>
<evidence type="ECO:0000313" key="21">
    <source>
        <dbReference type="EMBL" id="KAG7662391.1"/>
    </source>
</evidence>
<dbReference type="InterPro" id="IPR013845">
    <property type="entry name" value="Ribosomal_eS4_central_region"/>
</dbReference>
<dbReference type="Pfam" id="PF16121">
    <property type="entry name" value="40S_S4_C"/>
    <property type="match status" value="1"/>
</dbReference>
<keyword evidence="11" id="KW-0067">ATP-binding</keyword>
<dbReference type="GO" id="GO:0071592">
    <property type="term" value="P:nicotinic acid riboside biosynthetic process"/>
    <property type="evidence" value="ECO:0007669"/>
    <property type="project" value="TreeGrafter"/>
</dbReference>
<dbReference type="FunFam" id="3.10.290.10:FF:000002">
    <property type="entry name" value="40S ribosomal protein S4"/>
    <property type="match status" value="1"/>
</dbReference>
<evidence type="ECO:0000256" key="7">
    <source>
        <dbReference type="ARBA" id="ARBA00022723"/>
    </source>
</evidence>
<keyword evidence="15" id="KW-0546">Nucleotide metabolism</keyword>
<dbReference type="AlphaFoldDB" id="A0A8J5QBW4"/>
<dbReference type="GO" id="GO:0006190">
    <property type="term" value="P:inosine salvage"/>
    <property type="evidence" value="ECO:0007669"/>
    <property type="project" value="InterPro"/>
</dbReference>
<evidence type="ECO:0000256" key="14">
    <source>
        <dbReference type="ARBA" id="ARBA00022980"/>
    </source>
</evidence>
<dbReference type="CDD" id="cd06087">
    <property type="entry name" value="KOW_RPS4"/>
    <property type="match status" value="1"/>
</dbReference>
<dbReference type="GO" id="GO:0008253">
    <property type="term" value="F:5'-nucleotidase activity"/>
    <property type="evidence" value="ECO:0007669"/>
    <property type="project" value="InterPro"/>
</dbReference>
<evidence type="ECO:0000256" key="6">
    <source>
        <dbReference type="ARBA" id="ARBA00015544"/>
    </source>
</evidence>
<evidence type="ECO:0000256" key="18">
    <source>
        <dbReference type="ARBA" id="ARBA00047413"/>
    </source>
</evidence>
<keyword evidence="8" id="KW-0699">rRNA-binding</keyword>
<evidence type="ECO:0000256" key="17">
    <source>
        <dbReference type="ARBA" id="ARBA00035402"/>
    </source>
</evidence>
<dbReference type="GO" id="GO:0003735">
    <property type="term" value="F:structural constituent of ribosome"/>
    <property type="evidence" value="ECO:0007669"/>
    <property type="project" value="InterPro"/>
</dbReference>
<keyword evidence="14" id="KW-0689">Ribosomal protein</keyword>
<keyword evidence="12" id="KW-0460">Magnesium</keyword>
<reference evidence="21 22" key="1">
    <citation type="journal article" date="2021" name="DNA Res.">
        <title>Genome analysis of Candida subhashii reveals its hybrid nature and dual mitochondrial genome conformations.</title>
        <authorList>
            <person name="Mixao V."/>
            <person name="Hegedusova E."/>
            <person name="Saus E."/>
            <person name="Pryszcz L.P."/>
            <person name="Cillingova A."/>
            <person name="Nosek J."/>
            <person name="Gabaldon T."/>
        </authorList>
    </citation>
    <scope>NUCLEOTIDE SEQUENCE [LARGE SCALE GENOMIC DNA]</scope>
    <source>
        <strain evidence="21 22">CBS 10753</strain>
    </source>
</reference>
<dbReference type="FunFam" id="2.30.30.30:FF:000005">
    <property type="entry name" value="40S ribosomal protein S4"/>
    <property type="match status" value="1"/>
</dbReference>
<dbReference type="GO" id="GO:0005524">
    <property type="term" value="F:ATP binding"/>
    <property type="evidence" value="ECO:0007669"/>
    <property type="project" value="UniProtKB-KW"/>
</dbReference>
<dbReference type="PROSITE" id="PS50889">
    <property type="entry name" value="S4"/>
    <property type="match status" value="1"/>
</dbReference>
<dbReference type="Pfam" id="PF00467">
    <property type="entry name" value="KOW"/>
    <property type="match status" value="1"/>
</dbReference>
<dbReference type="GO" id="GO:0022627">
    <property type="term" value="C:cytosolic small ribosomal subunit"/>
    <property type="evidence" value="ECO:0007669"/>
    <property type="project" value="UniProtKB-ARBA"/>
</dbReference>
<dbReference type="OrthoDB" id="185373at2759"/>
<dbReference type="Pfam" id="PF06437">
    <property type="entry name" value="ISN1"/>
    <property type="match status" value="1"/>
</dbReference>
<dbReference type="InterPro" id="IPR005824">
    <property type="entry name" value="KOW"/>
</dbReference>
<dbReference type="EMBL" id="JAGSYN010000179">
    <property type="protein sequence ID" value="KAG7662391.1"/>
    <property type="molecule type" value="Genomic_DNA"/>
</dbReference>
<evidence type="ECO:0000256" key="1">
    <source>
        <dbReference type="ARBA" id="ARBA00001946"/>
    </source>
</evidence>
<dbReference type="FunFam" id="2.40.50.740:FF:000001">
    <property type="entry name" value="40S ribosomal protein S4"/>
    <property type="match status" value="1"/>
</dbReference>
<dbReference type="RefSeq" id="XP_049262624.1">
    <property type="nucleotide sequence ID" value="XM_049407956.1"/>
</dbReference>
<accession>A0A8J5QBW4</accession>
<dbReference type="SMART" id="SM00363">
    <property type="entry name" value="S4"/>
    <property type="match status" value="1"/>
</dbReference>
<dbReference type="Pfam" id="PF01479">
    <property type="entry name" value="S4"/>
    <property type="match status" value="1"/>
</dbReference>
<evidence type="ECO:0000256" key="10">
    <source>
        <dbReference type="ARBA" id="ARBA00022801"/>
    </source>
</evidence>
<dbReference type="InterPro" id="IPR041982">
    <property type="entry name" value="Ribosomal_eS4_KOW"/>
</dbReference>
<dbReference type="GeneID" id="73470839"/>
<dbReference type="GO" id="GO:0009117">
    <property type="term" value="P:nucleotide metabolic process"/>
    <property type="evidence" value="ECO:0007669"/>
    <property type="project" value="UniProtKB-KW"/>
</dbReference>
<evidence type="ECO:0000256" key="19">
    <source>
        <dbReference type="PROSITE-ProRule" id="PRU00182"/>
    </source>
</evidence>
<dbReference type="GO" id="GO:0002181">
    <property type="term" value="P:cytoplasmic translation"/>
    <property type="evidence" value="ECO:0007669"/>
    <property type="project" value="UniProtKB-ARBA"/>
</dbReference>
<name>A0A8J5QBW4_9ASCO</name>
<keyword evidence="7" id="KW-0479">Metal-binding</keyword>
<evidence type="ECO:0000256" key="2">
    <source>
        <dbReference type="ARBA" id="ARBA00005307"/>
    </source>
</evidence>
<dbReference type="CDD" id="cd00165">
    <property type="entry name" value="S4"/>
    <property type="match status" value="1"/>
</dbReference>
<proteinExistence type="inferred from homology"/>
<evidence type="ECO:0000256" key="13">
    <source>
        <dbReference type="ARBA" id="ARBA00022884"/>
    </source>
</evidence>
<comment type="similarity">
    <text evidence="3">Belongs to the eukaryotic ribosomal protein eS4 family.</text>
</comment>
<dbReference type="InterPro" id="IPR002942">
    <property type="entry name" value="S4_RNA-bd"/>
</dbReference>
<evidence type="ECO:0000256" key="3">
    <source>
        <dbReference type="ARBA" id="ARBA00007500"/>
    </source>
</evidence>
<dbReference type="Proteomes" id="UP000694255">
    <property type="component" value="Unassembled WGS sequence"/>
</dbReference>
<evidence type="ECO:0000256" key="15">
    <source>
        <dbReference type="ARBA" id="ARBA00023080"/>
    </source>
</evidence>
<dbReference type="HAMAP" id="MF_00485">
    <property type="entry name" value="Ribosomal_eS4"/>
    <property type="match status" value="1"/>
</dbReference>
<evidence type="ECO:0000259" key="20">
    <source>
        <dbReference type="SMART" id="SM00363"/>
    </source>
</evidence>
<sequence length="676" mass="76468">MLDKLSGAYAPRPSAGPHKLRESLPLVVFLRNRLKYALNGREVKAILMQQHVKVDGKVRTDPTFPAGFMDVISLEATNEHFRLIYDVKGRFAVHRISAEEAAYKLGKVKKVQLGKRGVPYVVTHDGRTLRYPDPLIKVNDTVKIDLATGKISDYIKFDHGRLVMVTGGRNLGRVGIIVHTERHNGGFDLVHIKDSLGNEFVTRMTNVFVIGAEAGKPYVSLPKGKGIKLSISEERDRRRAQHGPFVLHADVEHFEYIRGKTPEESSESYMESHEQLVAKECQKRYLEIFYDVEKLIEHTIFIDELNDQNPDSQSRSRLRKLVPSLGRFFTSLPLADAFLLEDERRAISKRRLVSPSFNDVRMILNTAQIMALTRLHKAQQDQSLKLVTFDGDVTLYDDGKSLRQDDAVVSRLVKLLSMDLFVAVVTAAGYPGQSGAEKYYERLKGLIDYFNSEDCALNPKQRENFMVMGAESNYLFRYSCDFKGLKFISTDEWLLPRMRDWDKDKIDYIISTVHKHLTHLRSKFDIEKTTSIVRKERSVGIIPNEGCKILREQLEEMVLSCSNKLSIILRNATTYVSPSEAFCSSDIEVCAFNGGSDVWVDIGDKALGVESLQKYLCRDDQPKNCPIGKAESLHIGDQFASIGANDFKARMAACTAWIASPRETVAILDDLIEFSS</sequence>
<dbReference type="InterPro" id="IPR032277">
    <property type="entry name" value="Ribosomal_eS4_C"/>
</dbReference>
<evidence type="ECO:0000256" key="5">
    <source>
        <dbReference type="ARBA" id="ARBA00012894"/>
    </source>
</evidence>
<dbReference type="PANTHER" id="PTHR28213">
    <property type="entry name" value="IMP-SPECIFIC 5'-NUCLEOTIDASE 1"/>
    <property type="match status" value="1"/>
</dbReference>
<evidence type="ECO:0000313" key="22">
    <source>
        <dbReference type="Proteomes" id="UP000694255"/>
    </source>
</evidence>
<comment type="similarity">
    <text evidence="2">Belongs to the ISN1 family.</text>
</comment>
<evidence type="ECO:0000256" key="9">
    <source>
        <dbReference type="ARBA" id="ARBA00022741"/>
    </source>
</evidence>
<evidence type="ECO:0000256" key="8">
    <source>
        <dbReference type="ARBA" id="ARBA00022730"/>
    </source>
</evidence>
<evidence type="ECO:0000256" key="12">
    <source>
        <dbReference type="ARBA" id="ARBA00022842"/>
    </source>
</evidence>
<keyword evidence="22" id="KW-1185">Reference proteome</keyword>
<feature type="domain" description="RNA-binding S4" evidence="20">
    <location>
        <begin position="24"/>
        <end position="88"/>
    </location>
</feature>
<dbReference type="Pfam" id="PF00900">
    <property type="entry name" value="Ribosomal_S4e"/>
    <property type="match status" value="1"/>
</dbReference>
<dbReference type="GO" id="GO:0000287">
    <property type="term" value="F:magnesium ion binding"/>
    <property type="evidence" value="ECO:0007669"/>
    <property type="project" value="InterPro"/>
</dbReference>
<dbReference type="GO" id="GO:0071590">
    <property type="term" value="P:nicotinamide riboside biosynthetic process"/>
    <property type="evidence" value="ECO:0007669"/>
    <property type="project" value="TreeGrafter"/>
</dbReference>
<evidence type="ECO:0000256" key="4">
    <source>
        <dbReference type="ARBA" id="ARBA00011881"/>
    </source>
</evidence>
<comment type="caution">
    <text evidence="21">The sequence shown here is derived from an EMBL/GenBank/DDBJ whole genome shotgun (WGS) entry which is preliminary data.</text>
</comment>
<dbReference type="InterPro" id="IPR009453">
    <property type="entry name" value="ISN1"/>
</dbReference>
<dbReference type="GO" id="GO:0019843">
    <property type="term" value="F:rRNA binding"/>
    <property type="evidence" value="ECO:0007669"/>
    <property type="project" value="UniProtKB-KW"/>
</dbReference>
<evidence type="ECO:0000256" key="16">
    <source>
        <dbReference type="ARBA" id="ARBA00023274"/>
    </source>
</evidence>
<comment type="cofactor">
    <cofactor evidence="1">
        <name>Mg(2+)</name>
        <dbReference type="ChEBI" id="CHEBI:18420"/>
    </cofactor>
</comment>